<proteinExistence type="predicted"/>
<dbReference type="AlphaFoldDB" id="A0A448X0P1"/>
<protein>
    <submittedName>
        <fullName evidence="2">Uncharacterized protein</fullName>
    </submittedName>
</protein>
<reference evidence="2" key="1">
    <citation type="submission" date="2018-11" db="EMBL/GenBank/DDBJ databases">
        <authorList>
            <consortium name="Pathogen Informatics"/>
        </authorList>
    </citation>
    <scope>NUCLEOTIDE SEQUENCE</scope>
</reference>
<keyword evidence="3" id="KW-1185">Reference proteome</keyword>
<name>A0A448X0P1_9PLAT</name>
<organism evidence="2 3">
    <name type="scientific">Protopolystoma xenopodis</name>
    <dbReference type="NCBI Taxonomy" id="117903"/>
    <lineage>
        <taxon>Eukaryota</taxon>
        <taxon>Metazoa</taxon>
        <taxon>Spiralia</taxon>
        <taxon>Lophotrochozoa</taxon>
        <taxon>Platyhelminthes</taxon>
        <taxon>Monogenea</taxon>
        <taxon>Polyopisthocotylea</taxon>
        <taxon>Polystomatidea</taxon>
        <taxon>Polystomatidae</taxon>
        <taxon>Protopolystoma</taxon>
    </lineage>
</organism>
<comment type="caution">
    <text evidence="2">The sequence shown here is derived from an EMBL/GenBank/DDBJ whole genome shotgun (WGS) entry which is preliminary data.</text>
</comment>
<evidence type="ECO:0000313" key="3">
    <source>
        <dbReference type="Proteomes" id="UP000784294"/>
    </source>
</evidence>
<sequence>MDAHLCAVVTATDASATSQQPASLAESLVTSASTGAVTAVAGPVERCRRGRQALTALYPSSPSASTLSSRSPSGSLASGSQLLSDVHYRSRSPSPASVSTTYSVSPSSLASLSLSLSSPPVSEQTKASVQWLQPGVLSSVPSDTKHLYHQHWPSETPIPSPLDTPRPGAWSCWRRMGLPGSQVPRVLIGESASKKPKQLTSFGQDERIADALETVGSRNMHFTCAGCKSCLGCQTMEQGSWTTEENGAWTQTVTEKAANGEGLKRPGGPGGPMVTVGDEPMRQQQRSLPLHSAILLALDDSVEVSLELSGSLEFLS</sequence>
<evidence type="ECO:0000256" key="1">
    <source>
        <dbReference type="SAM" id="MobiDB-lite"/>
    </source>
</evidence>
<gene>
    <name evidence="2" type="ORF">PXEA_LOCUS18470</name>
</gene>
<accession>A0A448X0P1</accession>
<dbReference type="Proteomes" id="UP000784294">
    <property type="component" value="Unassembled WGS sequence"/>
</dbReference>
<dbReference type="EMBL" id="CAAALY010071255">
    <property type="protein sequence ID" value="VEL25030.1"/>
    <property type="molecule type" value="Genomic_DNA"/>
</dbReference>
<feature type="region of interest" description="Disordered" evidence="1">
    <location>
        <begin position="58"/>
        <end position="80"/>
    </location>
</feature>
<evidence type="ECO:0000313" key="2">
    <source>
        <dbReference type="EMBL" id="VEL25030.1"/>
    </source>
</evidence>